<accession>A0A1V8M267</accession>
<keyword evidence="1" id="KW-0812">Transmembrane</keyword>
<keyword evidence="1" id="KW-0472">Membrane</keyword>
<dbReference type="Proteomes" id="UP000191980">
    <property type="component" value="Unassembled WGS sequence"/>
</dbReference>
<organism evidence="2 3">
    <name type="scientific">Methyloprofundus sedimenti</name>
    <dbReference type="NCBI Taxonomy" id="1420851"/>
    <lineage>
        <taxon>Bacteria</taxon>
        <taxon>Pseudomonadati</taxon>
        <taxon>Pseudomonadota</taxon>
        <taxon>Gammaproteobacteria</taxon>
        <taxon>Methylococcales</taxon>
        <taxon>Methylococcaceae</taxon>
        <taxon>Methyloprofundus</taxon>
    </lineage>
</organism>
<dbReference type="OrthoDB" id="5573415at2"/>
<keyword evidence="1" id="KW-1133">Transmembrane helix</keyword>
<gene>
    <name evidence="2" type="ORF">AU255_15650</name>
</gene>
<dbReference type="EMBL" id="LPUF01000003">
    <property type="protein sequence ID" value="OQK15651.1"/>
    <property type="molecule type" value="Genomic_DNA"/>
</dbReference>
<dbReference type="AlphaFoldDB" id="A0A1V8M267"/>
<feature type="transmembrane region" description="Helical" evidence="1">
    <location>
        <begin position="46"/>
        <end position="67"/>
    </location>
</feature>
<keyword evidence="3" id="KW-1185">Reference proteome</keyword>
<reference evidence="2 3" key="1">
    <citation type="submission" date="2015-12" db="EMBL/GenBank/DDBJ databases">
        <authorList>
            <person name="Shamseldin A."/>
            <person name="Moawad H."/>
            <person name="Abd El-Rahim W.M."/>
            <person name="Sadowsky M.J."/>
        </authorList>
    </citation>
    <scope>NUCLEOTIDE SEQUENCE [LARGE SCALE GENOMIC DNA]</scope>
    <source>
        <strain evidence="2 3">WF1</strain>
    </source>
</reference>
<evidence type="ECO:0000256" key="1">
    <source>
        <dbReference type="SAM" id="Phobius"/>
    </source>
</evidence>
<dbReference type="STRING" id="1420851.AU255_15650"/>
<evidence type="ECO:0000313" key="2">
    <source>
        <dbReference type="EMBL" id="OQK15651.1"/>
    </source>
</evidence>
<sequence>MKKVNIALVRLIQFVVFVVFTFVVIVYFAAMVFIPLDALVMISKLLGVVGINTFIGALIGLPIVGYLGKMVYQTPGLVGMVMETGMDLIKTGKDKVEAFNKIAESVK</sequence>
<feature type="transmembrane region" description="Helical" evidence="1">
    <location>
        <begin position="12"/>
        <end position="34"/>
    </location>
</feature>
<name>A0A1V8M267_9GAMM</name>
<dbReference type="RefSeq" id="WP_080523888.1">
    <property type="nucleotide sequence ID" value="NZ_LPUF01000003.1"/>
</dbReference>
<evidence type="ECO:0000313" key="3">
    <source>
        <dbReference type="Proteomes" id="UP000191980"/>
    </source>
</evidence>
<protein>
    <submittedName>
        <fullName evidence="2">Uncharacterized protein</fullName>
    </submittedName>
</protein>
<comment type="caution">
    <text evidence="2">The sequence shown here is derived from an EMBL/GenBank/DDBJ whole genome shotgun (WGS) entry which is preliminary data.</text>
</comment>
<proteinExistence type="predicted"/>